<organism evidence="1 2">
    <name type="scientific">Colletotrichum godetiae</name>
    <dbReference type="NCBI Taxonomy" id="1209918"/>
    <lineage>
        <taxon>Eukaryota</taxon>
        <taxon>Fungi</taxon>
        <taxon>Dikarya</taxon>
        <taxon>Ascomycota</taxon>
        <taxon>Pezizomycotina</taxon>
        <taxon>Sordariomycetes</taxon>
        <taxon>Hypocreomycetidae</taxon>
        <taxon>Glomerellales</taxon>
        <taxon>Glomerellaceae</taxon>
        <taxon>Colletotrichum</taxon>
        <taxon>Colletotrichum acutatum species complex</taxon>
    </lineage>
</organism>
<dbReference type="RefSeq" id="XP_060436551.1">
    <property type="nucleotide sequence ID" value="XM_060565574.1"/>
</dbReference>
<proteinExistence type="predicted"/>
<name>A0AAJ0AYS7_9PEZI</name>
<dbReference type="AlphaFoldDB" id="A0AAJ0AYS7"/>
<evidence type="ECO:0000313" key="1">
    <source>
        <dbReference type="EMBL" id="KAK1700794.1"/>
    </source>
</evidence>
<dbReference type="GeneID" id="85450100"/>
<dbReference type="Proteomes" id="UP001224890">
    <property type="component" value="Unassembled WGS sequence"/>
</dbReference>
<accession>A0AAJ0AYS7</accession>
<comment type="caution">
    <text evidence="1">The sequence shown here is derived from an EMBL/GenBank/DDBJ whole genome shotgun (WGS) entry which is preliminary data.</text>
</comment>
<sequence>MMMENRARSVYFFLLRAGQPYRAHAETDRIEVHQRHDAISSDVEALAGRRCGTCHLHSQTLGAGALLLHTVQHIGRFPSPRTGRYSLRHLESCRPVLQRQPFQQKQPWHNGRLDVREGFGDNAKSPPSFWPTFLRLAILYGLCSTGGVRFAIWCLKFLRLRWTRPITSPKRLMDDPSLSAINLTPPPINRSLSYSLSYSLIQPLTETHNPLLTTFSKISSFRPYLLTLIRHSISSPFTWSHFSCRNPCGKV</sequence>
<dbReference type="EMBL" id="JAHMHR010000002">
    <property type="protein sequence ID" value="KAK1700794.1"/>
    <property type="molecule type" value="Genomic_DNA"/>
</dbReference>
<protein>
    <submittedName>
        <fullName evidence="1">Uncharacterized protein</fullName>
    </submittedName>
</protein>
<evidence type="ECO:0000313" key="2">
    <source>
        <dbReference type="Proteomes" id="UP001224890"/>
    </source>
</evidence>
<reference evidence="1" key="1">
    <citation type="submission" date="2021-06" db="EMBL/GenBank/DDBJ databases">
        <title>Comparative genomics, transcriptomics and evolutionary studies reveal genomic signatures of adaptation to plant cell wall in hemibiotrophic fungi.</title>
        <authorList>
            <consortium name="DOE Joint Genome Institute"/>
            <person name="Baroncelli R."/>
            <person name="Diaz J.F."/>
            <person name="Benocci T."/>
            <person name="Peng M."/>
            <person name="Battaglia E."/>
            <person name="Haridas S."/>
            <person name="Andreopoulos W."/>
            <person name="Labutti K."/>
            <person name="Pangilinan J."/>
            <person name="Floch G.L."/>
            <person name="Makela M.R."/>
            <person name="Henrissat B."/>
            <person name="Grigoriev I.V."/>
            <person name="Crouch J.A."/>
            <person name="De Vries R.P."/>
            <person name="Sukno S.A."/>
            <person name="Thon M.R."/>
        </authorList>
    </citation>
    <scope>NUCLEOTIDE SEQUENCE</scope>
    <source>
        <strain evidence="1">CBS 193.32</strain>
    </source>
</reference>
<keyword evidence="2" id="KW-1185">Reference proteome</keyword>
<gene>
    <name evidence="1" type="ORF">BDP55DRAFT_144883</name>
</gene>